<feature type="active site" evidence="3">
    <location>
        <position position="250"/>
    </location>
</feature>
<sequence length="480" mass="51539">MSSNIESRLFINGEFRASASGKTFDIFNPATEELVTKVAYADPSDVDAAVDAALAAFPAWSKSSGAVKSIALRKLAQLIRDNVDELASLEARSMGIPISQYPLYATGVADALDHFAALALFQQGISSLNSPGYVNMTLLQPFGVVGAILPWNVPLHMFAFKVGPALAAGNTVVVKTSEKAPLTNTFVAGLLEKAGIPKGVVNVIHGWGDTGALVSSHMKIRKLTFTGSGITGRKVASAAINSNLKNVTLELGGKSPAIVFQDANLEHAASILAFSMFRNSGQICAAQTHLYVHESVKDIFIELYEKAWTDLVKHGDPLDIRTTQGPMADQLQYQRVMEYIEVGKKEGKVVFGGERVGKKGYFIQPTLITDLEPSARVVREEIFGPVAILESFKTEEEVIRLANKTRFGLSSSVFTKDVNCAMRLAQAIDAGNLGINVGNTTAFDMPFGGAKESGIGNELGVDALKPYLQIKSVFIRQVPN</sequence>
<evidence type="ECO:0000259" key="5">
    <source>
        <dbReference type="Pfam" id="PF00171"/>
    </source>
</evidence>
<dbReference type="Proteomes" id="UP000076738">
    <property type="component" value="Unassembled WGS sequence"/>
</dbReference>
<dbReference type="Gene3D" id="3.40.309.10">
    <property type="entry name" value="Aldehyde Dehydrogenase, Chain A, domain 2"/>
    <property type="match status" value="1"/>
</dbReference>
<dbReference type="InterPro" id="IPR016162">
    <property type="entry name" value="Ald_DH_N"/>
</dbReference>
<dbReference type="PROSITE" id="PS00687">
    <property type="entry name" value="ALDEHYDE_DEHYDR_GLU"/>
    <property type="match status" value="1"/>
</dbReference>
<evidence type="ECO:0000313" key="6">
    <source>
        <dbReference type="EMBL" id="KZO91432.1"/>
    </source>
</evidence>
<proteinExistence type="inferred from homology"/>
<dbReference type="InterPro" id="IPR015590">
    <property type="entry name" value="Aldehyde_DH_dom"/>
</dbReference>
<feature type="domain" description="Aldehyde dehydrogenase" evidence="5">
    <location>
        <begin position="17"/>
        <end position="473"/>
    </location>
</feature>
<dbReference type="GO" id="GO:0016620">
    <property type="term" value="F:oxidoreductase activity, acting on the aldehyde or oxo group of donors, NAD or NADP as acceptor"/>
    <property type="evidence" value="ECO:0007669"/>
    <property type="project" value="InterPro"/>
</dbReference>
<evidence type="ECO:0000313" key="7">
    <source>
        <dbReference type="Proteomes" id="UP000076738"/>
    </source>
</evidence>
<evidence type="ECO:0000256" key="1">
    <source>
        <dbReference type="ARBA" id="ARBA00009986"/>
    </source>
</evidence>
<dbReference type="Gene3D" id="3.40.605.10">
    <property type="entry name" value="Aldehyde Dehydrogenase, Chain A, domain 1"/>
    <property type="match status" value="1"/>
</dbReference>
<dbReference type="InterPro" id="IPR016163">
    <property type="entry name" value="Ald_DH_C"/>
</dbReference>
<dbReference type="Pfam" id="PF00171">
    <property type="entry name" value="Aldedh"/>
    <property type="match status" value="1"/>
</dbReference>
<comment type="similarity">
    <text evidence="1 4">Belongs to the aldehyde dehydrogenase family.</text>
</comment>
<evidence type="ECO:0000256" key="2">
    <source>
        <dbReference type="ARBA" id="ARBA00023002"/>
    </source>
</evidence>
<keyword evidence="2 4" id="KW-0560">Oxidoreductase</keyword>
<accession>A0A167HAZ4</accession>
<dbReference type="EMBL" id="KV417323">
    <property type="protein sequence ID" value="KZO91432.1"/>
    <property type="molecule type" value="Genomic_DNA"/>
</dbReference>
<dbReference type="InterPro" id="IPR029510">
    <property type="entry name" value="Ald_DH_CS_GLU"/>
</dbReference>
<dbReference type="PROSITE" id="PS00070">
    <property type="entry name" value="ALDEHYDE_DEHYDR_CYS"/>
    <property type="match status" value="1"/>
</dbReference>
<dbReference type="OrthoDB" id="310895at2759"/>
<keyword evidence="7" id="KW-1185">Reference proteome</keyword>
<reference evidence="6 7" key="1">
    <citation type="journal article" date="2016" name="Mol. Biol. Evol.">
        <title>Comparative Genomics of Early-Diverging Mushroom-Forming Fungi Provides Insights into the Origins of Lignocellulose Decay Capabilities.</title>
        <authorList>
            <person name="Nagy L.G."/>
            <person name="Riley R."/>
            <person name="Tritt A."/>
            <person name="Adam C."/>
            <person name="Daum C."/>
            <person name="Floudas D."/>
            <person name="Sun H."/>
            <person name="Yadav J.S."/>
            <person name="Pangilinan J."/>
            <person name="Larsson K.H."/>
            <person name="Matsuura K."/>
            <person name="Barry K."/>
            <person name="Labutti K."/>
            <person name="Kuo R."/>
            <person name="Ohm R.A."/>
            <person name="Bhattacharya S.S."/>
            <person name="Shirouzu T."/>
            <person name="Yoshinaga Y."/>
            <person name="Martin F.M."/>
            <person name="Grigoriev I.V."/>
            <person name="Hibbett D.S."/>
        </authorList>
    </citation>
    <scope>NUCLEOTIDE SEQUENCE [LARGE SCALE GENOMIC DNA]</scope>
    <source>
        <strain evidence="6 7">TUFC12733</strain>
    </source>
</reference>
<dbReference type="FunFam" id="3.40.605.10:FF:000007">
    <property type="entry name" value="NAD/NADP-dependent betaine aldehyde dehydrogenase"/>
    <property type="match status" value="1"/>
</dbReference>
<evidence type="ECO:0000256" key="4">
    <source>
        <dbReference type="RuleBase" id="RU003345"/>
    </source>
</evidence>
<protein>
    <submittedName>
        <fullName evidence="6">Aldehyde dehydrogenase</fullName>
    </submittedName>
</protein>
<dbReference type="InterPro" id="IPR016161">
    <property type="entry name" value="Ald_DH/histidinol_DH"/>
</dbReference>
<organism evidence="6 7">
    <name type="scientific">Calocera viscosa (strain TUFC12733)</name>
    <dbReference type="NCBI Taxonomy" id="1330018"/>
    <lineage>
        <taxon>Eukaryota</taxon>
        <taxon>Fungi</taxon>
        <taxon>Dikarya</taxon>
        <taxon>Basidiomycota</taxon>
        <taxon>Agaricomycotina</taxon>
        <taxon>Dacrymycetes</taxon>
        <taxon>Dacrymycetales</taxon>
        <taxon>Dacrymycetaceae</taxon>
        <taxon>Calocera</taxon>
    </lineage>
</organism>
<dbReference type="SUPFAM" id="SSF53720">
    <property type="entry name" value="ALDH-like"/>
    <property type="match status" value="1"/>
</dbReference>
<name>A0A167HAZ4_CALVF</name>
<gene>
    <name evidence="6" type="ORF">CALVIDRAFT_541833</name>
</gene>
<dbReference type="PANTHER" id="PTHR11699">
    <property type="entry name" value="ALDEHYDE DEHYDROGENASE-RELATED"/>
    <property type="match status" value="1"/>
</dbReference>
<evidence type="ECO:0000256" key="3">
    <source>
        <dbReference type="PROSITE-ProRule" id="PRU10007"/>
    </source>
</evidence>
<dbReference type="AlphaFoldDB" id="A0A167HAZ4"/>
<dbReference type="FunFam" id="3.40.309.10:FF:000012">
    <property type="entry name" value="Betaine aldehyde dehydrogenase"/>
    <property type="match status" value="1"/>
</dbReference>
<dbReference type="InterPro" id="IPR016160">
    <property type="entry name" value="Ald_DH_CS_CYS"/>
</dbReference>
<dbReference type="STRING" id="1330018.A0A167HAZ4"/>